<comment type="similarity">
    <text evidence="1">Belongs to the plant acyltransferase family.</text>
</comment>
<keyword evidence="5" id="KW-1185">Reference proteome</keyword>
<dbReference type="PANTHER" id="PTHR31623:SF17">
    <property type="entry name" value="F21J9.9"/>
    <property type="match status" value="1"/>
</dbReference>
<dbReference type="GO" id="GO:0016746">
    <property type="term" value="F:acyltransferase activity"/>
    <property type="evidence" value="ECO:0007669"/>
    <property type="project" value="UniProtKB-KW"/>
</dbReference>
<evidence type="ECO:0000256" key="1">
    <source>
        <dbReference type="ARBA" id="ARBA00009861"/>
    </source>
</evidence>
<name>A0A200PZ47_MACCD</name>
<evidence type="ECO:0000256" key="3">
    <source>
        <dbReference type="ARBA" id="ARBA00023315"/>
    </source>
</evidence>
<dbReference type="Proteomes" id="UP000195402">
    <property type="component" value="Unassembled WGS sequence"/>
</dbReference>
<proteinExistence type="inferred from homology"/>
<dbReference type="OrthoDB" id="671439at2759"/>
<evidence type="ECO:0000313" key="5">
    <source>
        <dbReference type="Proteomes" id="UP000195402"/>
    </source>
</evidence>
<reference evidence="4 5" key="1">
    <citation type="journal article" date="2017" name="Mol. Plant">
        <title>The Genome of Medicinal Plant Macleaya cordata Provides New Insights into Benzylisoquinoline Alkaloids Metabolism.</title>
        <authorList>
            <person name="Liu X."/>
            <person name="Liu Y."/>
            <person name="Huang P."/>
            <person name="Ma Y."/>
            <person name="Qing Z."/>
            <person name="Tang Q."/>
            <person name="Cao H."/>
            <person name="Cheng P."/>
            <person name="Zheng Y."/>
            <person name="Yuan Z."/>
            <person name="Zhou Y."/>
            <person name="Liu J."/>
            <person name="Tang Z."/>
            <person name="Zhuo Y."/>
            <person name="Zhang Y."/>
            <person name="Yu L."/>
            <person name="Huang J."/>
            <person name="Yang P."/>
            <person name="Peng Q."/>
            <person name="Zhang J."/>
            <person name="Jiang W."/>
            <person name="Zhang Z."/>
            <person name="Lin K."/>
            <person name="Ro D.K."/>
            <person name="Chen X."/>
            <person name="Xiong X."/>
            <person name="Shang Y."/>
            <person name="Huang S."/>
            <person name="Zeng J."/>
        </authorList>
    </citation>
    <scope>NUCLEOTIDE SEQUENCE [LARGE SCALE GENOMIC DNA]</scope>
    <source>
        <strain evidence="5">cv. BLH2017</strain>
        <tissue evidence="4">Root</tissue>
    </source>
</reference>
<keyword evidence="3" id="KW-0012">Acyltransferase</keyword>
<dbReference type="Gene3D" id="3.30.559.10">
    <property type="entry name" value="Chloramphenicol acetyltransferase-like domain"/>
    <property type="match status" value="1"/>
</dbReference>
<organism evidence="4 5">
    <name type="scientific">Macleaya cordata</name>
    <name type="common">Five-seeded plume-poppy</name>
    <name type="synonym">Bocconia cordata</name>
    <dbReference type="NCBI Taxonomy" id="56857"/>
    <lineage>
        <taxon>Eukaryota</taxon>
        <taxon>Viridiplantae</taxon>
        <taxon>Streptophyta</taxon>
        <taxon>Embryophyta</taxon>
        <taxon>Tracheophyta</taxon>
        <taxon>Spermatophyta</taxon>
        <taxon>Magnoliopsida</taxon>
        <taxon>Ranunculales</taxon>
        <taxon>Papaveraceae</taxon>
        <taxon>Papaveroideae</taxon>
        <taxon>Macleaya</taxon>
    </lineage>
</organism>
<evidence type="ECO:0000256" key="2">
    <source>
        <dbReference type="ARBA" id="ARBA00022679"/>
    </source>
</evidence>
<comment type="caution">
    <text evidence="4">The sequence shown here is derived from an EMBL/GenBank/DDBJ whole genome shotgun (WGS) entry which is preliminary data.</text>
</comment>
<dbReference type="AlphaFoldDB" id="A0A200PZ47"/>
<dbReference type="STRING" id="56857.A0A200PZ47"/>
<keyword evidence="2 4" id="KW-0808">Transferase</keyword>
<dbReference type="InterPro" id="IPR023213">
    <property type="entry name" value="CAT-like_dom_sf"/>
</dbReference>
<dbReference type="EMBL" id="MVGT01003685">
    <property type="protein sequence ID" value="OVA03466.1"/>
    <property type="molecule type" value="Genomic_DNA"/>
</dbReference>
<sequence length="178" mass="20338">MSEIKRTLVNVHSKLTVVSDTPVQPGKTYPLSVLDHAMGLHTLHIVFYYRYQRDHDHNRAGSASDLGRLRESLADVLSYYPPVTGRLMKGDDDGNWVVKCNDAGVRVLKAKVNTTLDEWLRSADGSDERDLTVWDDMPEEDLHIWSPFRIQVCFINNHMSPQNLRLGPAWMLGWDHAI</sequence>
<accession>A0A200PZ47</accession>
<dbReference type="OMA" id="CTHMSAD"/>
<dbReference type="Pfam" id="PF02458">
    <property type="entry name" value="Transferase"/>
    <property type="match status" value="1"/>
</dbReference>
<dbReference type="InParanoid" id="A0A200PZ47"/>
<gene>
    <name evidence="4" type="ORF">BVC80_1477g19</name>
</gene>
<protein>
    <submittedName>
        <fullName evidence="4">Transferase</fullName>
    </submittedName>
</protein>
<dbReference type="PANTHER" id="PTHR31623">
    <property type="entry name" value="F21J9.9"/>
    <property type="match status" value="1"/>
</dbReference>
<evidence type="ECO:0000313" key="4">
    <source>
        <dbReference type="EMBL" id="OVA03466.1"/>
    </source>
</evidence>